<dbReference type="Proteomes" id="UP001168540">
    <property type="component" value="Unassembled WGS sequence"/>
</dbReference>
<dbReference type="EMBL" id="JAUEDK010000010">
    <property type="protein sequence ID" value="MDN0074860.1"/>
    <property type="molecule type" value="Genomic_DNA"/>
</dbReference>
<comment type="subunit">
    <text evidence="1">Forms a complex composed of PxpA, PxpB and PxpC.</text>
</comment>
<keyword evidence="1" id="KW-0067">ATP-binding</keyword>
<sequence length="250" mass="26042">MVVDLNADLGEGGGHDEEILDYVSSANIACGWHAGDADTMRQCVLWALARGVAIGAHPSYPDRQYFGRTEMTIAPDAVYAGVLYQIGALQAIARGEGAKLRHVKPHGALYNQAACDDALAAAIVSAVRVADPTLSVVGLAGGALVRTARAAGLKALDEAFADRRYRADGTLVPRNTAGALIDDEAQALAQVLRIVRDGSLATLDGASLAIHADTICLHGDSEHAVAFARLIRLELGRHGITVAPCPPAPP</sequence>
<dbReference type="NCBIfam" id="NF003816">
    <property type="entry name" value="PRK05406.1-5"/>
    <property type="match status" value="1"/>
</dbReference>
<protein>
    <recommendedName>
        <fullName evidence="1">5-oxoprolinase subunit A</fullName>
        <shortName evidence="1">5-OPase subunit A</shortName>
        <ecNumber evidence="1">3.5.2.9</ecNumber>
    </recommendedName>
    <alternativeName>
        <fullName evidence="1">5-oxoprolinase (ATP-hydrolyzing) subunit A</fullName>
    </alternativeName>
</protein>
<dbReference type="Pfam" id="PF03746">
    <property type="entry name" value="LamB_YcsF"/>
    <property type="match status" value="1"/>
</dbReference>
<evidence type="ECO:0000256" key="1">
    <source>
        <dbReference type="HAMAP-Rule" id="MF_00691"/>
    </source>
</evidence>
<dbReference type="PANTHER" id="PTHR30292">
    <property type="entry name" value="UNCHARACTERIZED PROTEIN YBGL-RELATED"/>
    <property type="match status" value="1"/>
</dbReference>
<dbReference type="HAMAP" id="MF_00691">
    <property type="entry name" value="PxpA"/>
    <property type="match status" value="1"/>
</dbReference>
<keyword evidence="1" id="KW-0547">Nucleotide-binding</keyword>
<dbReference type="PANTHER" id="PTHR30292:SF0">
    <property type="entry name" value="5-OXOPROLINASE SUBUNIT A"/>
    <property type="match status" value="1"/>
</dbReference>
<keyword evidence="1 2" id="KW-0378">Hydrolase</keyword>
<name>A0ABT7XM65_9NEIS</name>
<proteinExistence type="inferred from homology"/>
<dbReference type="NCBIfam" id="NF003815">
    <property type="entry name" value="PRK05406.1-4"/>
    <property type="match status" value="1"/>
</dbReference>
<dbReference type="InterPro" id="IPR011330">
    <property type="entry name" value="Glyco_hydro/deAcase_b/a-brl"/>
</dbReference>
<reference evidence="2" key="1">
    <citation type="submission" date="2023-06" db="EMBL/GenBank/DDBJ databases">
        <authorList>
            <person name="Zhang S."/>
        </authorList>
    </citation>
    <scope>NUCLEOTIDE SEQUENCE</scope>
    <source>
        <strain evidence="2">SG2303</strain>
    </source>
</reference>
<dbReference type="EC" id="3.5.2.9" evidence="1"/>
<dbReference type="NCBIfam" id="NF003814">
    <property type="entry name" value="PRK05406.1-3"/>
    <property type="match status" value="1"/>
</dbReference>
<comment type="caution">
    <text evidence="2">The sequence shown here is derived from an EMBL/GenBank/DDBJ whole genome shotgun (WGS) entry which is preliminary data.</text>
</comment>
<organism evidence="2 3">
    <name type="scientific">Crenobacter oryzisoli</name>
    <dbReference type="NCBI Taxonomy" id="3056844"/>
    <lineage>
        <taxon>Bacteria</taxon>
        <taxon>Pseudomonadati</taxon>
        <taxon>Pseudomonadota</taxon>
        <taxon>Betaproteobacteria</taxon>
        <taxon>Neisseriales</taxon>
        <taxon>Neisseriaceae</taxon>
        <taxon>Crenobacter</taxon>
    </lineage>
</organism>
<comment type="function">
    <text evidence="1">Catalyzes the cleavage of 5-oxoproline to form L-glutamate coupled to the hydrolysis of ATP to ADP and inorganic phosphate.</text>
</comment>
<dbReference type="InterPro" id="IPR005501">
    <property type="entry name" value="LamB/YcsF/PxpA-like"/>
</dbReference>
<dbReference type="GO" id="GO:0017168">
    <property type="term" value="F:5-oxoprolinase (ATP-hydrolyzing) activity"/>
    <property type="evidence" value="ECO:0007669"/>
    <property type="project" value="UniProtKB-EC"/>
</dbReference>
<comment type="catalytic activity">
    <reaction evidence="1">
        <text>5-oxo-L-proline + ATP + 2 H2O = L-glutamate + ADP + phosphate + H(+)</text>
        <dbReference type="Rhea" id="RHEA:10348"/>
        <dbReference type="ChEBI" id="CHEBI:15377"/>
        <dbReference type="ChEBI" id="CHEBI:15378"/>
        <dbReference type="ChEBI" id="CHEBI:29985"/>
        <dbReference type="ChEBI" id="CHEBI:30616"/>
        <dbReference type="ChEBI" id="CHEBI:43474"/>
        <dbReference type="ChEBI" id="CHEBI:58402"/>
        <dbReference type="ChEBI" id="CHEBI:456216"/>
        <dbReference type="EC" id="3.5.2.9"/>
    </reaction>
</comment>
<comment type="similarity">
    <text evidence="1">Belongs to the LamB/PxpA family.</text>
</comment>
<evidence type="ECO:0000313" key="3">
    <source>
        <dbReference type="Proteomes" id="UP001168540"/>
    </source>
</evidence>
<evidence type="ECO:0000313" key="2">
    <source>
        <dbReference type="EMBL" id="MDN0074860.1"/>
    </source>
</evidence>
<dbReference type="RefSeq" id="WP_289829443.1">
    <property type="nucleotide sequence ID" value="NZ_JAUEDK010000010.1"/>
</dbReference>
<dbReference type="Gene3D" id="3.20.20.370">
    <property type="entry name" value="Glycoside hydrolase/deacetylase"/>
    <property type="match status" value="1"/>
</dbReference>
<gene>
    <name evidence="1 2" type="primary">pxpA</name>
    <name evidence="2" type="ORF">QU481_08130</name>
</gene>
<accession>A0ABT7XM65</accession>
<keyword evidence="3" id="KW-1185">Reference proteome</keyword>
<dbReference type="SUPFAM" id="SSF88713">
    <property type="entry name" value="Glycoside hydrolase/deacetylase"/>
    <property type="match status" value="1"/>
</dbReference>